<comment type="similarity">
    <text evidence="1">Belongs to the bacterial sugar transferase family.</text>
</comment>
<dbReference type="EMBL" id="ANKC01001067">
    <property type="protein sequence ID" value="EPC71707.1"/>
    <property type="molecule type" value="Genomic_DNA"/>
</dbReference>
<dbReference type="PATRIC" id="fig|1256206.3.peg.2285"/>
<protein>
    <submittedName>
        <fullName evidence="4">Capsular polysaccharide synthesis protein</fullName>
    </submittedName>
</protein>
<evidence type="ECO:0000259" key="3">
    <source>
        <dbReference type="Pfam" id="PF02397"/>
    </source>
</evidence>
<comment type="caution">
    <text evidence="4">The sequence shown here is derived from an EMBL/GenBank/DDBJ whole genome shotgun (WGS) entry which is preliminary data.</text>
</comment>
<feature type="domain" description="Bacterial sugar transferase" evidence="3">
    <location>
        <begin position="39"/>
        <end position="217"/>
    </location>
</feature>
<dbReference type="InterPro" id="IPR003362">
    <property type="entry name" value="Bact_transf"/>
</dbReference>
<feature type="transmembrane region" description="Helical" evidence="2">
    <location>
        <begin position="20"/>
        <end position="38"/>
    </location>
</feature>
<dbReference type="Pfam" id="PF02397">
    <property type="entry name" value="Bac_transf"/>
    <property type="match status" value="1"/>
</dbReference>
<evidence type="ECO:0000256" key="1">
    <source>
        <dbReference type="ARBA" id="ARBA00006464"/>
    </source>
</evidence>
<dbReference type="PANTHER" id="PTHR30576">
    <property type="entry name" value="COLANIC BIOSYNTHESIS UDP-GLUCOSE LIPID CARRIER TRANSFERASE"/>
    <property type="match status" value="1"/>
</dbReference>
<dbReference type="Proteomes" id="UP000014243">
    <property type="component" value="Unassembled WGS sequence"/>
</dbReference>
<organism evidence="4 5">
    <name type="scientific">Lacticaseibacillus paracasei subsp. paracasei Lpp126</name>
    <dbReference type="NCBI Taxonomy" id="1256206"/>
    <lineage>
        <taxon>Bacteria</taxon>
        <taxon>Bacillati</taxon>
        <taxon>Bacillota</taxon>
        <taxon>Bacilli</taxon>
        <taxon>Lactobacillales</taxon>
        <taxon>Lactobacillaceae</taxon>
        <taxon>Lacticaseibacillus</taxon>
    </lineage>
</organism>
<evidence type="ECO:0000313" key="4">
    <source>
        <dbReference type="EMBL" id="EPC71707.1"/>
    </source>
</evidence>
<accession>S2R0I0</accession>
<evidence type="ECO:0000313" key="5">
    <source>
        <dbReference type="Proteomes" id="UP000014243"/>
    </source>
</evidence>
<name>S2R0I0_LACPA</name>
<keyword evidence="2" id="KW-1133">Transmembrane helix</keyword>
<keyword evidence="2" id="KW-0472">Membrane</keyword>
<dbReference type="AlphaFoldDB" id="S2R0I0"/>
<proteinExistence type="inferred from homology"/>
<keyword evidence="2" id="KW-0812">Transmembrane</keyword>
<dbReference type="GO" id="GO:0016780">
    <property type="term" value="F:phosphotransferase activity, for other substituted phosphate groups"/>
    <property type="evidence" value="ECO:0007669"/>
    <property type="project" value="TreeGrafter"/>
</dbReference>
<dbReference type="PANTHER" id="PTHR30576:SF10">
    <property type="entry name" value="SLL5057 PROTEIN"/>
    <property type="match status" value="1"/>
</dbReference>
<reference evidence="4 5" key="1">
    <citation type="journal article" date="2013" name="PLoS ONE">
        <title>Lactobacillus paracasei comparative genomics: towards species pan-genome definition and exploitation of diversity.</title>
        <authorList>
            <person name="Smokvina T."/>
            <person name="Wels M."/>
            <person name="Polka J."/>
            <person name="Chervaux C."/>
            <person name="Brisse S."/>
            <person name="Boekhorst J."/>
            <person name="van Hylckama Vlieg J.E."/>
            <person name="Siezen R.J."/>
        </authorList>
    </citation>
    <scope>NUCLEOTIDE SEQUENCE [LARGE SCALE GENOMIC DNA]</scope>
    <source>
        <strain evidence="4 5">Lpp126</strain>
    </source>
</reference>
<sequence>MVAAAGAAEKLERHLQFGLSWFWIMHLGGGGLMYQHFIKRLFDIIVSAVALVILAIPFAVVAILIKLDSKGPAFFRQQRMGKDGKPFLIYKFRTMRQYAPHNTATAELDNAKDKITRVGGVCRKTSIDELPQFINVLKGDMSIIGPRPVVLTETELIEMRHENGADKVLPGLTGLAQVNGRDSLSNLQKATYDAYYAHRVTFMNDFRTVVKTIWYVLLHVGIHEGKQNVSGD</sequence>
<evidence type="ECO:0000256" key="2">
    <source>
        <dbReference type="SAM" id="Phobius"/>
    </source>
</evidence>
<gene>
    <name evidence="4" type="ORF">Lpp126_14935</name>
</gene>
<feature type="transmembrane region" description="Helical" evidence="2">
    <location>
        <begin position="44"/>
        <end position="67"/>
    </location>
</feature>